<sequence length="449" mass="49723">MTRGKEGSSLDSFATAVISLILIIAALFIIYKVVRGVYCVLCLVLRVLFQQKFHIFFLLLATVPLLLQNFGPPYFEFDSYSVEPALPLEGPLSINDALNEGEKLFKGQIKGPESLVAHKGILYAGLATGEIIAVQDDNWWVVADLLQPCRGAWDLDNCGRPLGLAFDKEGFLWVADAYYGIYKVDVKSKKQAYKLVVPTNKKIKTNESLEEYPLLPNSITIGTDGSLYWSDSSTNVPLHNLVVSVLGDKSGRLIKTNPKTGESTVLMSGLRFANGVLLAPDESYILVAETFLFRVHRYWLKGPNKGKSEVFIDRLPGAPDNLSPTEDGGFIINLIQPRSAALDTLAAWKSVRRFIAAVLCLADLMFQKIDERYPNDFNKNMMASIGHYSSIAPFMARHSIAVFCDKNGKILKSLHARGDIAAVSDVVTLNGYHYLGSPHNDFLGRVRVR</sequence>
<keyword evidence="3" id="KW-0325">Glycoprotein</keyword>
<organism evidence="6 7">
    <name type="scientific">Bemisia tabaci</name>
    <name type="common">Sweetpotato whitefly</name>
    <name type="synonym">Aleurodes tabaci</name>
    <dbReference type="NCBI Taxonomy" id="7038"/>
    <lineage>
        <taxon>Eukaryota</taxon>
        <taxon>Metazoa</taxon>
        <taxon>Ecdysozoa</taxon>
        <taxon>Arthropoda</taxon>
        <taxon>Hexapoda</taxon>
        <taxon>Insecta</taxon>
        <taxon>Pterygota</taxon>
        <taxon>Neoptera</taxon>
        <taxon>Paraneoptera</taxon>
        <taxon>Hemiptera</taxon>
        <taxon>Sternorrhyncha</taxon>
        <taxon>Aleyrodoidea</taxon>
        <taxon>Aleyrodidae</taxon>
        <taxon>Aleyrodinae</taxon>
        <taxon>Bemisia</taxon>
    </lineage>
</organism>
<evidence type="ECO:0000256" key="2">
    <source>
        <dbReference type="ARBA" id="ARBA00022553"/>
    </source>
</evidence>
<dbReference type="InterPro" id="IPR011042">
    <property type="entry name" value="6-blade_b-propeller_TolB-like"/>
</dbReference>
<reference evidence="6" key="1">
    <citation type="submission" date="2021-12" db="EMBL/GenBank/DDBJ databases">
        <authorList>
            <person name="King R."/>
        </authorList>
    </citation>
    <scope>NUCLEOTIDE SEQUENCE</scope>
</reference>
<dbReference type="Proteomes" id="UP001152759">
    <property type="component" value="Chromosome 10"/>
</dbReference>
<keyword evidence="7" id="KW-1185">Reference proteome</keyword>
<proteinExistence type="inferred from homology"/>
<feature type="transmembrane region" description="Helical" evidence="4">
    <location>
        <begin position="12"/>
        <end position="34"/>
    </location>
</feature>
<dbReference type="AlphaFoldDB" id="A0A9P0A256"/>
<name>A0A9P0A256_BEMTA</name>
<dbReference type="EMBL" id="OU963871">
    <property type="protein sequence ID" value="CAH0382809.1"/>
    <property type="molecule type" value="Genomic_DNA"/>
</dbReference>
<dbReference type="Pfam" id="PF20067">
    <property type="entry name" value="SSL_N"/>
    <property type="match status" value="1"/>
</dbReference>
<feature type="domain" description="Strictosidine synthase conserved region" evidence="5">
    <location>
        <begin position="217"/>
        <end position="303"/>
    </location>
</feature>
<comment type="similarity">
    <text evidence="1">Belongs to the strictosidine synthase family.</text>
</comment>
<protein>
    <recommendedName>
        <fullName evidence="5">Strictosidine synthase conserved region domain-containing protein</fullName>
    </recommendedName>
</protein>
<dbReference type="Gene3D" id="2.120.10.30">
    <property type="entry name" value="TolB, C-terminal domain"/>
    <property type="match status" value="1"/>
</dbReference>
<evidence type="ECO:0000313" key="7">
    <source>
        <dbReference type="Proteomes" id="UP001152759"/>
    </source>
</evidence>
<keyword evidence="4" id="KW-0812">Transmembrane</keyword>
<dbReference type="SUPFAM" id="SSF63829">
    <property type="entry name" value="Calcium-dependent phosphotriesterase"/>
    <property type="match status" value="1"/>
</dbReference>
<dbReference type="GO" id="GO:0012505">
    <property type="term" value="C:endomembrane system"/>
    <property type="evidence" value="ECO:0007669"/>
    <property type="project" value="TreeGrafter"/>
</dbReference>
<evidence type="ECO:0000259" key="5">
    <source>
        <dbReference type="Pfam" id="PF03088"/>
    </source>
</evidence>
<keyword evidence="4" id="KW-1133">Transmembrane helix</keyword>
<dbReference type="InterPro" id="IPR018119">
    <property type="entry name" value="Strictosidine_synth_cons-reg"/>
</dbReference>
<evidence type="ECO:0000313" key="6">
    <source>
        <dbReference type="EMBL" id="CAH0382809.1"/>
    </source>
</evidence>
<evidence type="ECO:0000256" key="3">
    <source>
        <dbReference type="ARBA" id="ARBA00023180"/>
    </source>
</evidence>
<keyword evidence="4" id="KW-0472">Membrane</keyword>
<keyword evidence="2" id="KW-0597">Phosphoprotein</keyword>
<gene>
    <name evidence="6" type="ORF">BEMITA_LOCUS2308</name>
</gene>
<accession>A0A9P0A256</accession>
<dbReference type="GO" id="GO:0016787">
    <property type="term" value="F:hydrolase activity"/>
    <property type="evidence" value="ECO:0007669"/>
    <property type="project" value="TreeGrafter"/>
</dbReference>
<dbReference type="Pfam" id="PF03088">
    <property type="entry name" value="Str_synth"/>
    <property type="match status" value="1"/>
</dbReference>
<dbReference type="PANTHER" id="PTHR10426:SF88">
    <property type="entry name" value="ADIPOCYTE PLASMA MEMBRANE-ASSOCIATED PROTEIN HEMOMUCIN-RELATED"/>
    <property type="match status" value="1"/>
</dbReference>
<dbReference type="PANTHER" id="PTHR10426">
    <property type="entry name" value="STRICTOSIDINE SYNTHASE-RELATED"/>
    <property type="match status" value="1"/>
</dbReference>
<evidence type="ECO:0000256" key="4">
    <source>
        <dbReference type="SAM" id="Phobius"/>
    </source>
</evidence>
<dbReference type="KEGG" id="btab:109029878"/>
<evidence type="ECO:0000256" key="1">
    <source>
        <dbReference type="ARBA" id="ARBA00009191"/>
    </source>
</evidence>
<feature type="transmembrane region" description="Helical" evidence="4">
    <location>
        <begin position="55"/>
        <end position="75"/>
    </location>
</feature>